<dbReference type="PANTHER" id="PTHR21600">
    <property type="entry name" value="MITOCHONDRIAL RNA PSEUDOURIDINE SYNTHASE"/>
    <property type="match status" value="1"/>
</dbReference>
<dbReference type="SUPFAM" id="SSF55120">
    <property type="entry name" value="Pseudouridine synthase"/>
    <property type="match status" value="1"/>
</dbReference>
<dbReference type="Gene3D" id="3.30.2350.10">
    <property type="entry name" value="Pseudouridine synthase"/>
    <property type="match status" value="1"/>
</dbReference>
<evidence type="ECO:0000313" key="5">
    <source>
        <dbReference type="EMBL" id="CAJ1400697.1"/>
    </source>
</evidence>
<keyword evidence="3" id="KW-0812">Transmembrane</keyword>
<dbReference type="InterPro" id="IPR050188">
    <property type="entry name" value="RluA_PseudoU_synthase"/>
</dbReference>
<gene>
    <name evidence="5" type="ORF">EVOR1521_LOCUS23994</name>
</gene>
<protein>
    <recommendedName>
        <fullName evidence="4">Pseudouridine synthase RsuA/RluA-like domain-containing protein</fullName>
    </recommendedName>
</protein>
<dbReference type="EMBL" id="CAUJNA010003381">
    <property type="protein sequence ID" value="CAJ1400697.1"/>
    <property type="molecule type" value="Genomic_DNA"/>
</dbReference>
<feature type="repeat" description="PPR" evidence="2">
    <location>
        <begin position="129"/>
        <end position="163"/>
    </location>
</feature>
<feature type="transmembrane region" description="Helical" evidence="3">
    <location>
        <begin position="601"/>
        <end position="621"/>
    </location>
</feature>
<organism evidence="5 6">
    <name type="scientific">Effrenium voratum</name>
    <dbReference type="NCBI Taxonomy" id="2562239"/>
    <lineage>
        <taxon>Eukaryota</taxon>
        <taxon>Sar</taxon>
        <taxon>Alveolata</taxon>
        <taxon>Dinophyceae</taxon>
        <taxon>Suessiales</taxon>
        <taxon>Symbiodiniaceae</taxon>
        <taxon>Effrenium</taxon>
    </lineage>
</organism>
<dbReference type="Proteomes" id="UP001178507">
    <property type="component" value="Unassembled WGS sequence"/>
</dbReference>
<evidence type="ECO:0000256" key="1">
    <source>
        <dbReference type="ARBA" id="ARBA00010876"/>
    </source>
</evidence>
<dbReference type="Pfam" id="PF01535">
    <property type="entry name" value="PPR"/>
    <property type="match status" value="1"/>
</dbReference>
<evidence type="ECO:0000256" key="2">
    <source>
        <dbReference type="PROSITE-ProRule" id="PRU00708"/>
    </source>
</evidence>
<dbReference type="InterPro" id="IPR011990">
    <property type="entry name" value="TPR-like_helical_dom_sf"/>
</dbReference>
<dbReference type="Pfam" id="PF13041">
    <property type="entry name" value="PPR_2"/>
    <property type="match status" value="1"/>
</dbReference>
<dbReference type="GO" id="GO:0003723">
    <property type="term" value="F:RNA binding"/>
    <property type="evidence" value="ECO:0007669"/>
    <property type="project" value="InterPro"/>
</dbReference>
<dbReference type="SUPFAM" id="SSF103473">
    <property type="entry name" value="MFS general substrate transporter"/>
    <property type="match status" value="1"/>
</dbReference>
<feature type="transmembrane region" description="Helical" evidence="3">
    <location>
        <begin position="633"/>
        <end position="657"/>
    </location>
</feature>
<evidence type="ECO:0000256" key="3">
    <source>
        <dbReference type="SAM" id="Phobius"/>
    </source>
</evidence>
<name>A0AA36J6V7_9DINO</name>
<dbReference type="Pfam" id="PF00849">
    <property type="entry name" value="PseudoU_synth_2"/>
    <property type="match status" value="1"/>
</dbReference>
<proteinExistence type="inferred from homology"/>
<feature type="transmembrane region" description="Helical" evidence="3">
    <location>
        <begin position="663"/>
        <end position="685"/>
    </location>
</feature>
<feature type="repeat" description="PPR" evidence="2">
    <location>
        <begin position="234"/>
        <end position="268"/>
    </location>
</feature>
<dbReference type="GO" id="GO:0009982">
    <property type="term" value="F:pseudouridine synthase activity"/>
    <property type="evidence" value="ECO:0007669"/>
    <property type="project" value="InterPro"/>
</dbReference>
<sequence length="731" mass="79327">MPARQVDTGSKFWLFWRRCRRCRPRQTKSATMRPSSLASTTGRWPWECSRGCESRIFAQMSSATARPCTPVELAVAGSRRCASSTASEIFRTPGQRSALQLTDQCLRRPMASRHGHHAAHVLGPYPARDVFVYGAAISSCEQDGCWTEALHLMDRMVEIQVAPNLICCNAAISACDKGGQWQWALALFSSLPSLSIRRDTITFSAAISAFQECHEWGAALHLLSTMTKKGIAPNEITYTTAISALEKACRWHEALEMTYRMAELRLQPTLATYGAAMSACDSAAAWGSALRLLEDMSLGRLVPTGLIAGSAAGALRKGPKALEVMLEDLLHLWAPDGCASEGLPPPLPAEILACRCGVLAVCKPAGVRTEELLEDLYTAWNRPMFLVSRLDHPTSGVLPIALGEEGSATVSWLQAQFAGRLVEKEYVCLVEGQLGSGLMDAPLHTIRRGDQMRTEVSSLGREARTEYEALALYQDSKNQKYTLLSVRPLTGRTHQIRVHMASLGRPIVGDLTYGSKRPMGAPRLFLHCRRVALLDASLAPLAVQAPLPQELRHQLGLLQALEEPLCARRSSRMILLFSVDNSVTILTGTVAGILLDRYGPASISLAGGLLQACGLLLMGLAGGPDEPALVDGFLLAFVISAVGGTCLMLQSLKLAFIVAPKHFALIMTLSNCLVDSSSVIPLGLYRFHVAGMSRAGIFTGYALLCLVSRQTWKNCNPPNLGLVRSTPDFMD</sequence>
<keyword evidence="3" id="KW-0472">Membrane</keyword>
<dbReference type="AlphaFoldDB" id="A0AA36J6V7"/>
<dbReference type="InterPro" id="IPR036259">
    <property type="entry name" value="MFS_trans_sf"/>
</dbReference>
<reference evidence="5" key="1">
    <citation type="submission" date="2023-08" db="EMBL/GenBank/DDBJ databases">
        <authorList>
            <person name="Chen Y."/>
            <person name="Shah S."/>
            <person name="Dougan E. K."/>
            <person name="Thang M."/>
            <person name="Chan C."/>
        </authorList>
    </citation>
    <scope>NUCLEOTIDE SEQUENCE</scope>
</reference>
<dbReference type="GO" id="GO:0000455">
    <property type="term" value="P:enzyme-directed rRNA pseudouridine synthesis"/>
    <property type="evidence" value="ECO:0007669"/>
    <property type="project" value="TreeGrafter"/>
</dbReference>
<keyword evidence="3" id="KW-1133">Transmembrane helix</keyword>
<dbReference type="PROSITE" id="PS51375">
    <property type="entry name" value="PPR"/>
    <property type="match status" value="3"/>
</dbReference>
<keyword evidence="6" id="KW-1185">Reference proteome</keyword>
<dbReference type="InterPro" id="IPR002885">
    <property type="entry name" value="PPR_rpt"/>
</dbReference>
<accession>A0AA36J6V7</accession>
<dbReference type="CDD" id="cd02869">
    <property type="entry name" value="PseudoU_synth_RluA_like"/>
    <property type="match status" value="1"/>
</dbReference>
<comment type="similarity">
    <text evidence="1">Belongs to the pseudouridine synthase RluA family.</text>
</comment>
<comment type="caution">
    <text evidence="5">The sequence shown here is derived from an EMBL/GenBank/DDBJ whole genome shotgun (WGS) entry which is preliminary data.</text>
</comment>
<dbReference type="Gene3D" id="1.25.40.10">
    <property type="entry name" value="Tetratricopeptide repeat domain"/>
    <property type="match status" value="1"/>
</dbReference>
<dbReference type="PANTHER" id="PTHR21600:SF87">
    <property type="entry name" value="RNA PSEUDOURIDYLATE SYNTHASE DOMAIN-CONTAINING PROTEIN 1"/>
    <property type="match status" value="1"/>
</dbReference>
<dbReference type="InterPro" id="IPR020103">
    <property type="entry name" value="PsdUridine_synth_cat_dom_sf"/>
</dbReference>
<feature type="repeat" description="PPR" evidence="2">
    <location>
        <begin position="199"/>
        <end position="233"/>
    </location>
</feature>
<feature type="transmembrane region" description="Helical" evidence="3">
    <location>
        <begin position="574"/>
        <end position="595"/>
    </location>
</feature>
<evidence type="ECO:0000313" key="6">
    <source>
        <dbReference type="Proteomes" id="UP001178507"/>
    </source>
</evidence>
<dbReference type="NCBIfam" id="TIGR00756">
    <property type="entry name" value="PPR"/>
    <property type="match status" value="1"/>
</dbReference>
<feature type="domain" description="Pseudouridine synthase RsuA/RluA-like" evidence="4">
    <location>
        <begin position="378"/>
        <end position="502"/>
    </location>
</feature>
<evidence type="ECO:0000259" key="4">
    <source>
        <dbReference type="Pfam" id="PF00849"/>
    </source>
</evidence>
<dbReference type="InterPro" id="IPR006145">
    <property type="entry name" value="PsdUridine_synth_RsuA/RluA"/>
</dbReference>